<sequence>MDCLQVMMSLRNSNQDPPVDLYYSECSGEGETEINSLTKEPFDTFSMVDEEIEVIPFKDIDDLVPIPRVPE</sequence>
<dbReference type="AlphaFoldDB" id="A0A699VUQ5"/>
<accession>A0A699VUQ5</accession>
<name>A0A699VUQ5_TANCI</name>
<dbReference type="EMBL" id="BKCJ011495609">
    <property type="protein sequence ID" value="GFD38083.1"/>
    <property type="molecule type" value="Genomic_DNA"/>
</dbReference>
<gene>
    <name evidence="1" type="ORF">Tci_910052</name>
</gene>
<protein>
    <submittedName>
        <fullName evidence="1">Uncharacterized protein</fullName>
    </submittedName>
</protein>
<feature type="non-terminal residue" evidence="1">
    <location>
        <position position="71"/>
    </location>
</feature>
<comment type="caution">
    <text evidence="1">The sequence shown here is derived from an EMBL/GenBank/DDBJ whole genome shotgun (WGS) entry which is preliminary data.</text>
</comment>
<reference evidence="1" key="1">
    <citation type="journal article" date="2019" name="Sci. Rep.">
        <title>Draft genome of Tanacetum cinerariifolium, the natural source of mosquito coil.</title>
        <authorList>
            <person name="Yamashiro T."/>
            <person name="Shiraishi A."/>
            <person name="Satake H."/>
            <person name="Nakayama K."/>
        </authorList>
    </citation>
    <scope>NUCLEOTIDE SEQUENCE</scope>
</reference>
<organism evidence="1">
    <name type="scientific">Tanacetum cinerariifolium</name>
    <name type="common">Dalmatian daisy</name>
    <name type="synonym">Chrysanthemum cinerariifolium</name>
    <dbReference type="NCBI Taxonomy" id="118510"/>
    <lineage>
        <taxon>Eukaryota</taxon>
        <taxon>Viridiplantae</taxon>
        <taxon>Streptophyta</taxon>
        <taxon>Embryophyta</taxon>
        <taxon>Tracheophyta</taxon>
        <taxon>Spermatophyta</taxon>
        <taxon>Magnoliopsida</taxon>
        <taxon>eudicotyledons</taxon>
        <taxon>Gunneridae</taxon>
        <taxon>Pentapetalae</taxon>
        <taxon>asterids</taxon>
        <taxon>campanulids</taxon>
        <taxon>Asterales</taxon>
        <taxon>Asteraceae</taxon>
        <taxon>Asteroideae</taxon>
        <taxon>Anthemideae</taxon>
        <taxon>Anthemidinae</taxon>
        <taxon>Tanacetum</taxon>
    </lineage>
</organism>
<proteinExistence type="predicted"/>
<evidence type="ECO:0000313" key="1">
    <source>
        <dbReference type="EMBL" id="GFD38083.1"/>
    </source>
</evidence>